<accession>A0A839QI98</accession>
<feature type="region of interest" description="Disordered" evidence="1">
    <location>
        <begin position="58"/>
        <end position="90"/>
    </location>
</feature>
<name>A0A839QI98_9MICC</name>
<evidence type="ECO:0000313" key="3">
    <source>
        <dbReference type="Proteomes" id="UP000523000"/>
    </source>
</evidence>
<dbReference type="AlphaFoldDB" id="A0A839QI98"/>
<reference evidence="2 3" key="1">
    <citation type="submission" date="2020-08" db="EMBL/GenBank/DDBJ databases">
        <title>Sequencing the genomes of 1000 actinobacteria strains.</title>
        <authorList>
            <person name="Klenk H.-P."/>
        </authorList>
    </citation>
    <scope>NUCLEOTIDE SEQUENCE [LARGE SCALE GENOMIC DNA]</scope>
    <source>
        <strain evidence="2 3">DSM 22826</strain>
    </source>
</reference>
<proteinExistence type="predicted"/>
<evidence type="ECO:0000313" key="2">
    <source>
        <dbReference type="EMBL" id="MBB2995590.1"/>
    </source>
</evidence>
<protein>
    <submittedName>
        <fullName evidence="2">Uncharacterized protein</fullName>
    </submittedName>
</protein>
<comment type="caution">
    <text evidence="2">The sequence shown here is derived from an EMBL/GenBank/DDBJ whole genome shotgun (WGS) entry which is preliminary data.</text>
</comment>
<dbReference type="RefSeq" id="WP_183510818.1">
    <property type="nucleotide sequence ID" value="NZ_BAABGK010000091.1"/>
</dbReference>
<gene>
    <name evidence="2" type="ORF">E9229_001781</name>
</gene>
<organism evidence="2 3">
    <name type="scientific">Paeniglutamicibacter cryotolerans</name>
    <dbReference type="NCBI Taxonomy" id="670079"/>
    <lineage>
        <taxon>Bacteria</taxon>
        <taxon>Bacillati</taxon>
        <taxon>Actinomycetota</taxon>
        <taxon>Actinomycetes</taxon>
        <taxon>Micrococcales</taxon>
        <taxon>Micrococcaceae</taxon>
        <taxon>Paeniglutamicibacter</taxon>
    </lineage>
</organism>
<keyword evidence="3" id="KW-1185">Reference proteome</keyword>
<evidence type="ECO:0000256" key="1">
    <source>
        <dbReference type="SAM" id="MobiDB-lite"/>
    </source>
</evidence>
<dbReference type="EMBL" id="JACHVS010000001">
    <property type="protein sequence ID" value="MBB2995590.1"/>
    <property type="molecule type" value="Genomic_DNA"/>
</dbReference>
<dbReference type="Proteomes" id="UP000523000">
    <property type="component" value="Unassembled WGS sequence"/>
</dbReference>
<sequence>MSAETAIAPTKLNFRTAAASLAVIVPTVNFQRERFLKVLLPAALKISRGMRSAYIGEESRRPKTIVPGRQKAAGGMLPSDGPMPGDAYLA</sequence>